<evidence type="ECO:0000256" key="4">
    <source>
        <dbReference type="ARBA" id="ARBA00022691"/>
    </source>
</evidence>
<dbReference type="GO" id="GO:0016992">
    <property type="term" value="F:lipoate synthase activity"/>
    <property type="evidence" value="ECO:0007669"/>
    <property type="project" value="UniProtKB-UniRule"/>
</dbReference>
<dbReference type="EMBL" id="VFOZ01000001">
    <property type="protein sequence ID" value="TQL98761.1"/>
    <property type="molecule type" value="Genomic_DNA"/>
</dbReference>
<keyword evidence="6 9" id="KW-0408">Iron</keyword>
<evidence type="ECO:0000256" key="2">
    <source>
        <dbReference type="ARBA" id="ARBA00022490"/>
    </source>
</evidence>
<feature type="binding site" evidence="9">
    <location>
        <position position="85"/>
    </location>
    <ligand>
        <name>[4Fe-4S] cluster</name>
        <dbReference type="ChEBI" id="CHEBI:49883"/>
        <label>2</label>
        <note>4Fe-4S-S-AdoMet</note>
    </ligand>
</feature>
<dbReference type="GO" id="GO:0005737">
    <property type="term" value="C:cytoplasm"/>
    <property type="evidence" value="ECO:0007669"/>
    <property type="project" value="UniProtKB-SubCell"/>
</dbReference>
<evidence type="ECO:0000256" key="8">
    <source>
        <dbReference type="ARBA" id="ARBA00047326"/>
    </source>
</evidence>
<evidence type="ECO:0000256" key="7">
    <source>
        <dbReference type="ARBA" id="ARBA00023014"/>
    </source>
</evidence>
<dbReference type="SFLD" id="SFLDS00029">
    <property type="entry name" value="Radical_SAM"/>
    <property type="match status" value="1"/>
</dbReference>
<dbReference type="UniPathway" id="UPA00538">
    <property type="reaction ID" value="UER00593"/>
</dbReference>
<evidence type="ECO:0000313" key="12">
    <source>
        <dbReference type="Proteomes" id="UP000316096"/>
    </source>
</evidence>
<dbReference type="Pfam" id="PF16881">
    <property type="entry name" value="LIAS_N"/>
    <property type="match status" value="1"/>
</dbReference>
<sequence>MTIAPEGRKLLRVEARNAETPIERKPPWIKTRMKMGPQYRELTDLVRSEGLHTVCQEAGCPNIFECWEDREATFLIGGDQCTRRCDFCQIDTGKPAAYDPDEPRRVADSVEQMGLRYATITGVARDDLADGGAWLYAETVRQIHSRLPGCGVELLIPDFNAVPSQLAEVFSARPEVLAHNVETVPRIFKRIRPAFRYERSLSVITQARSAGLVTKSNLILGMGETREEISQAMRDLYDAGCELLTITQYLRPSPRHHPVERWVKPEEFVELKAEAEEIGLVGVMSGPLVRSSYRAGRLYQQAMEARSAVAK</sequence>
<evidence type="ECO:0000313" key="11">
    <source>
        <dbReference type="EMBL" id="TQL98761.1"/>
    </source>
</evidence>
<dbReference type="InterPro" id="IPR031691">
    <property type="entry name" value="LIAS_N"/>
</dbReference>
<organism evidence="11 12">
    <name type="scientific">Actinoallomurus bryophytorum</name>
    <dbReference type="NCBI Taxonomy" id="1490222"/>
    <lineage>
        <taxon>Bacteria</taxon>
        <taxon>Bacillati</taxon>
        <taxon>Actinomycetota</taxon>
        <taxon>Actinomycetes</taxon>
        <taxon>Streptosporangiales</taxon>
        <taxon>Thermomonosporaceae</taxon>
        <taxon>Actinoallomurus</taxon>
    </lineage>
</organism>
<feature type="binding site" evidence="9">
    <location>
        <position position="66"/>
    </location>
    <ligand>
        <name>[4Fe-4S] cluster</name>
        <dbReference type="ChEBI" id="CHEBI:49883"/>
        <label>1</label>
    </ligand>
</feature>
<dbReference type="InterPro" id="IPR007197">
    <property type="entry name" value="rSAM"/>
</dbReference>
<feature type="binding site" evidence="9">
    <location>
        <position position="292"/>
    </location>
    <ligand>
        <name>[4Fe-4S] cluster</name>
        <dbReference type="ChEBI" id="CHEBI:49883"/>
        <label>1</label>
    </ligand>
</feature>
<dbReference type="PANTHER" id="PTHR10949:SF0">
    <property type="entry name" value="LIPOYL SYNTHASE, MITOCHONDRIAL"/>
    <property type="match status" value="1"/>
</dbReference>
<reference evidence="11 12" key="1">
    <citation type="submission" date="2019-06" db="EMBL/GenBank/DDBJ databases">
        <title>Sequencing the genomes of 1000 actinobacteria strains.</title>
        <authorList>
            <person name="Klenk H.-P."/>
        </authorList>
    </citation>
    <scope>NUCLEOTIDE SEQUENCE [LARGE SCALE GENOMIC DNA]</scope>
    <source>
        <strain evidence="11 12">DSM 102200</strain>
    </source>
</reference>
<comment type="caution">
    <text evidence="11">The sequence shown here is derived from an EMBL/GenBank/DDBJ whole genome shotgun (WGS) entry which is preliminary data.</text>
</comment>
<keyword evidence="3 9" id="KW-0808">Transferase</keyword>
<comment type="similarity">
    <text evidence="9">Belongs to the radical SAM superfamily. Lipoyl synthase family.</text>
</comment>
<evidence type="ECO:0000259" key="10">
    <source>
        <dbReference type="PROSITE" id="PS51918"/>
    </source>
</evidence>
<feature type="binding site" evidence="9">
    <location>
        <position position="60"/>
    </location>
    <ligand>
        <name>[4Fe-4S] cluster</name>
        <dbReference type="ChEBI" id="CHEBI:49883"/>
        <label>1</label>
    </ligand>
</feature>
<keyword evidence="12" id="KW-1185">Reference proteome</keyword>
<dbReference type="SFLD" id="SFLDG01058">
    <property type="entry name" value="lipoyl_synthase_like"/>
    <property type="match status" value="1"/>
</dbReference>
<proteinExistence type="inferred from homology"/>
<evidence type="ECO:0000256" key="5">
    <source>
        <dbReference type="ARBA" id="ARBA00022723"/>
    </source>
</evidence>
<feature type="binding site" evidence="9">
    <location>
        <position position="81"/>
    </location>
    <ligand>
        <name>[4Fe-4S] cluster</name>
        <dbReference type="ChEBI" id="CHEBI:49883"/>
        <label>2</label>
        <note>4Fe-4S-S-AdoMet</note>
    </ligand>
</feature>
<keyword evidence="5 9" id="KW-0479">Metal-binding</keyword>
<gene>
    <name evidence="9" type="primary">lipA</name>
    <name evidence="11" type="ORF">FB559_4394</name>
</gene>
<dbReference type="GO" id="GO:0051539">
    <property type="term" value="F:4 iron, 4 sulfur cluster binding"/>
    <property type="evidence" value="ECO:0007669"/>
    <property type="project" value="UniProtKB-UniRule"/>
</dbReference>
<comment type="catalytic activity">
    <reaction evidence="8 9">
        <text>[[Fe-S] cluster scaffold protein carrying a second [4Fe-4S](2+) cluster] + N(6)-octanoyl-L-lysyl-[protein] + 2 oxidized [2Fe-2S]-[ferredoxin] + 2 S-adenosyl-L-methionine + 4 H(+) = [[Fe-S] cluster scaffold protein] + N(6)-[(R)-dihydrolipoyl]-L-lysyl-[protein] + 4 Fe(3+) + 2 hydrogen sulfide + 2 5'-deoxyadenosine + 2 L-methionine + 2 reduced [2Fe-2S]-[ferredoxin]</text>
        <dbReference type="Rhea" id="RHEA:16585"/>
        <dbReference type="Rhea" id="RHEA-COMP:9928"/>
        <dbReference type="Rhea" id="RHEA-COMP:10000"/>
        <dbReference type="Rhea" id="RHEA-COMP:10001"/>
        <dbReference type="Rhea" id="RHEA-COMP:10475"/>
        <dbReference type="Rhea" id="RHEA-COMP:14568"/>
        <dbReference type="Rhea" id="RHEA-COMP:14569"/>
        <dbReference type="ChEBI" id="CHEBI:15378"/>
        <dbReference type="ChEBI" id="CHEBI:17319"/>
        <dbReference type="ChEBI" id="CHEBI:29034"/>
        <dbReference type="ChEBI" id="CHEBI:29919"/>
        <dbReference type="ChEBI" id="CHEBI:33722"/>
        <dbReference type="ChEBI" id="CHEBI:33737"/>
        <dbReference type="ChEBI" id="CHEBI:33738"/>
        <dbReference type="ChEBI" id="CHEBI:57844"/>
        <dbReference type="ChEBI" id="CHEBI:59789"/>
        <dbReference type="ChEBI" id="CHEBI:78809"/>
        <dbReference type="ChEBI" id="CHEBI:83100"/>
        <dbReference type="EC" id="2.8.1.8"/>
    </reaction>
</comment>
<evidence type="ECO:0000256" key="9">
    <source>
        <dbReference type="HAMAP-Rule" id="MF_00206"/>
    </source>
</evidence>
<keyword evidence="7 9" id="KW-0411">Iron-sulfur</keyword>
<comment type="function">
    <text evidence="9">Catalyzes the radical-mediated insertion of two sulfur atoms into the C-6 and C-8 positions of the octanoyl moiety bound to the lipoyl domains of lipoate-dependent enzymes, thereby converting the octanoylated domains into lipoylated derivatives.</text>
</comment>
<dbReference type="NCBIfam" id="NF004019">
    <property type="entry name" value="PRK05481.1"/>
    <property type="match status" value="1"/>
</dbReference>
<accession>A0A543CNT2</accession>
<dbReference type="GO" id="GO:0009249">
    <property type="term" value="P:protein lipoylation"/>
    <property type="evidence" value="ECO:0007669"/>
    <property type="project" value="UniProtKB-UniRule"/>
</dbReference>
<name>A0A543CNT2_9ACTN</name>
<dbReference type="FunFam" id="3.20.20.70:FF:000116">
    <property type="entry name" value="Lipoyl synthase"/>
    <property type="match status" value="1"/>
</dbReference>
<dbReference type="AlphaFoldDB" id="A0A543CNT2"/>
<evidence type="ECO:0000256" key="3">
    <source>
        <dbReference type="ARBA" id="ARBA00022679"/>
    </source>
</evidence>
<keyword evidence="2 9" id="KW-0963">Cytoplasm</keyword>
<feature type="binding site" evidence="9">
    <location>
        <position position="88"/>
    </location>
    <ligand>
        <name>[4Fe-4S] cluster</name>
        <dbReference type="ChEBI" id="CHEBI:49883"/>
        <label>2</label>
        <note>4Fe-4S-S-AdoMet</note>
    </ligand>
</feature>
<comment type="subcellular location">
    <subcellularLocation>
        <location evidence="9">Cytoplasm</location>
    </subcellularLocation>
</comment>
<dbReference type="CDD" id="cd01335">
    <property type="entry name" value="Radical_SAM"/>
    <property type="match status" value="1"/>
</dbReference>
<dbReference type="HAMAP" id="MF_00206">
    <property type="entry name" value="Lipoyl_synth"/>
    <property type="match status" value="1"/>
</dbReference>
<dbReference type="GO" id="GO:0046872">
    <property type="term" value="F:metal ion binding"/>
    <property type="evidence" value="ECO:0007669"/>
    <property type="project" value="UniProtKB-KW"/>
</dbReference>
<feature type="binding site" evidence="9">
    <location>
        <position position="55"/>
    </location>
    <ligand>
        <name>[4Fe-4S] cluster</name>
        <dbReference type="ChEBI" id="CHEBI:49883"/>
        <label>1</label>
    </ligand>
</feature>
<dbReference type="SFLD" id="SFLDF00271">
    <property type="entry name" value="lipoyl_synthase"/>
    <property type="match status" value="1"/>
</dbReference>
<comment type="pathway">
    <text evidence="9">Protein modification; protein lipoylation via endogenous pathway; protein N(6)-(lipoyl)lysine from octanoyl-[acyl-carrier-protein]: step 2/2.</text>
</comment>
<dbReference type="InterPro" id="IPR003698">
    <property type="entry name" value="Lipoyl_synth"/>
</dbReference>
<dbReference type="OrthoDB" id="9787898at2"/>
<dbReference type="SMART" id="SM00729">
    <property type="entry name" value="Elp3"/>
    <property type="match status" value="1"/>
</dbReference>
<dbReference type="EC" id="2.8.1.8" evidence="9"/>
<dbReference type="RefSeq" id="WP_141957325.1">
    <property type="nucleotide sequence ID" value="NZ_VFOZ01000001.1"/>
</dbReference>
<keyword evidence="1 9" id="KW-0004">4Fe-4S</keyword>
<evidence type="ECO:0000256" key="6">
    <source>
        <dbReference type="ARBA" id="ARBA00023004"/>
    </source>
</evidence>
<dbReference type="InterPro" id="IPR058240">
    <property type="entry name" value="rSAM_sf"/>
</dbReference>
<dbReference type="PROSITE" id="PS51918">
    <property type="entry name" value="RADICAL_SAM"/>
    <property type="match status" value="1"/>
</dbReference>
<evidence type="ECO:0000256" key="1">
    <source>
        <dbReference type="ARBA" id="ARBA00022485"/>
    </source>
</evidence>
<dbReference type="InterPro" id="IPR013785">
    <property type="entry name" value="Aldolase_TIM"/>
</dbReference>
<dbReference type="Proteomes" id="UP000316096">
    <property type="component" value="Unassembled WGS sequence"/>
</dbReference>
<dbReference type="NCBIfam" id="TIGR00510">
    <property type="entry name" value="lipA"/>
    <property type="match status" value="1"/>
</dbReference>
<dbReference type="NCBIfam" id="NF009544">
    <property type="entry name" value="PRK12928.1"/>
    <property type="match status" value="1"/>
</dbReference>
<protein>
    <recommendedName>
        <fullName evidence="9">Lipoyl synthase</fullName>
        <ecNumber evidence="9">2.8.1.8</ecNumber>
    </recommendedName>
    <alternativeName>
        <fullName evidence="9">Lip-syn</fullName>
        <shortName evidence="9">LS</shortName>
    </alternativeName>
    <alternativeName>
        <fullName evidence="9">Lipoate synthase</fullName>
    </alternativeName>
    <alternativeName>
        <fullName evidence="9">Lipoic acid synthase</fullName>
    </alternativeName>
    <alternativeName>
        <fullName evidence="9">Sulfur insertion protein LipA</fullName>
    </alternativeName>
</protein>
<dbReference type="InterPro" id="IPR006638">
    <property type="entry name" value="Elp3/MiaA/NifB-like_rSAM"/>
</dbReference>
<keyword evidence="4 9" id="KW-0949">S-adenosyl-L-methionine</keyword>
<dbReference type="SUPFAM" id="SSF102114">
    <property type="entry name" value="Radical SAM enzymes"/>
    <property type="match status" value="1"/>
</dbReference>
<feature type="domain" description="Radical SAM core" evidence="10">
    <location>
        <begin position="67"/>
        <end position="281"/>
    </location>
</feature>
<dbReference type="Gene3D" id="3.20.20.70">
    <property type="entry name" value="Aldolase class I"/>
    <property type="match status" value="1"/>
</dbReference>
<dbReference type="Pfam" id="PF04055">
    <property type="entry name" value="Radical_SAM"/>
    <property type="match status" value="1"/>
</dbReference>
<dbReference type="PIRSF" id="PIRSF005963">
    <property type="entry name" value="Lipoyl_synth"/>
    <property type="match status" value="1"/>
</dbReference>
<comment type="cofactor">
    <cofactor evidence="9">
        <name>[4Fe-4S] cluster</name>
        <dbReference type="ChEBI" id="CHEBI:49883"/>
    </cofactor>
    <text evidence="9">Binds 2 [4Fe-4S] clusters per subunit. One cluster is coordinated with 3 cysteines and an exchangeable S-adenosyl-L-methionine.</text>
</comment>
<dbReference type="PANTHER" id="PTHR10949">
    <property type="entry name" value="LIPOYL SYNTHASE"/>
    <property type="match status" value="1"/>
</dbReference>